<dbReference type="InterPro" id="IPR003682">
    <property type="entry name" value="rRNA_ssu_MeTfrase_G"/>
</dbReference>
<dbReference type="EMBL" id="JBFNFH010000015">
    <property type="protein sequence ID" value="MFM1525303.1"/>
    <property type="molecule type" value="Genomic_DNA"/>
</dbReference>
<feature type="binding site" evidence="6">
    <location>
        <position position="73"/>
    </location>
    <ligand>
        <name>S-adenosyl-L-methionine</name>
        <dbReference type="ChEBI" id="CHEBI:59789"/>
    </ligand>
</feature>
<dbReference type="Gene3D" id="3.40.50.150">
    <property type="entry name" value="Vaccinia Virus protein VP39"/>
    <property type="match status" value="1"/>
</dbReference>
<dbReference type="SUPFAM" id="SSF53335">
    <property type="entry name" value="S-adenosyl-L-methionine-dependent methyltransferases"/>
    <property type="match status" value="1"/>
</dbReference>
<keyword evidence="5 6" id="KW-0949">S-adenosyl-L-methionine</keyword>
<evidence type="ECO:0000256" key="6">
    <source>
        <dbReference type="HAMAP-Rule" id="MF_00074"/>
    </source>
</evidence>
<name>A0ABW9F833_9FIRM</name>
<dbReference type="EC" id="2.1.1.-" evidence="6"/>
<evidence type="ECO:0000313" key="7">
    <source>
        <dbReference type="EMBL" id="MFM1525303.1"/>
    </source>
</evidence>
<comment type="similarity">
    <text evidence="6">Belongs to the methyltransferase superfamily. RNA methyltransferase RsmG family.</text>
</comment>
<feature type="binding site" evidence="6">
    <location>
        <position position="143"/>
    </location>
    <ligand>
        <name>S-adenosyl-L-methionine</name>
        <dbReference type="ChEBI" id="CHEBI:59789"/>
    </ligand>
</feature>
<feature type="binding site" evidence="6">
    <location>
        <position position="78"/>
    </location>
    <ligand>
        <name>S-adenosyl-L-methionine</name>
        <dbReference type="ChEBI" id="CHEBI:59789"/>
    </ligand>
</feature>
<keyword evidence="4 6" id="KW-0808">Transferase</keyword>
<protein>
    <recommendedName>
        <fullName evidence="6">Ribosomal RNA small subunit methyltransferase G</fullName>
        <ecNumber evidence="6">2.1.1.-</ecNumber>
    </recommendedName>
    <alternativeName>
        <fullName evidence="6">16S rRNA 7-methylguanosine methyltransferase</fullName>
        <shortName evidence="6">16S rRNA m7G methyltransferase</shortName>
    </alternativeName>
</protein>
<keyword evidence="3 6" id="KW-0489">Methyltransferase</keyword>
<gene>
    <name evidence="6 7" type="primary">rsmG</name>
    <name evidence="7" type="ORF">ABGF40_06390</name>
</gene>
<dbReference type="CDD" id="cd02440">
    <property type="entry name" value="AdoMet_MTases"/>
    <property type="match status" value="1"/>
</dbReference>
<accession>A0ABW9F833</accession>
<reference evidence="7 8" key="1">
    <citation type="journal article" date="2024" name="Front. Microbiol.">
        <title>Pangenomic and biochemical analyses of Helcococcus ovis reveal widespread tetracycline resistance and a novel bacterial species, Helcococcus bovis.</title>
        <authorList>
            <person name="Cunha F."/>
            <person name="Zhai Y."/>
            <person name="Casaro S."/>
            <person name="Jones K.L."/>
            <person name="Hernandez M."/>
            <person name="Bisinotto R.S."/>
            <person name="Kariyawasam S."/>
            <person name="Brown M.B."/>
            <person name="Phillips A."/>
            <person name="Jeong K.C."/>
            <person name="Galvao K.N."/>
        </authorList>
    </citation>
    <scope>NUCLEOTIDE SEQUENCE [LARGE SCALE GENOMIC DNA]</scope>
    <source>
        <strain evidence="7 8">KG197</strain>
    </source>
</reference>
<keyword evidence="8" id="KW-1185">Reference proteome</keyword>
<keyword evidence="1 6" id="KW-0963">Cytoplasm</keyword>
<keyword evidence="2 6" id="KW-0698">rRNA processing</keyword>
<dbReference type="GO" id="GO:0032259">
    <property type="term" value="P:methylation"/>
    <property type="evidence" value="ECO:0007669"/>
    <property type="project" value="UniProtKB-KW"/>
</dbReference>
<dbReference type="Proteomes" id="UP001629536">
    <property type="component" value="Unassembled WGS sequence"/>
</dbReference>
<comment type="subcellular location">
    <subcellularLocation>
        <location evidence="6">Cytoplasm</location>
    </subcellularLocation>
</comment>
<dbReference type="PANTHER" id="PTHR31760">
    <property type="entry name" value="S-ADENOSYL-L-METHIONINE-DEPENDENT METHYLTRANSFERASES SUPERFAMILY PROTEIN"/>
    <property type="match status" value="1"/>
</dbReference>
<dbReference type="NCBIfam" id="TIGR00138">
    <property type="entry name" value="rsmG_gidB"/>
    <property type="match status" value="1"/>
</dbReference>
<comment type="function">
    <text evidence="6">Specifically methylates the N7 position of a guanine in 16S rRNA.</text>
</comment>
<dbReference type="RefSeq" id="WP_408104965.1">
    <property type="nucleotide sequence ID" value="NZ_JBFNFH010000015.1"/>
</dbReference>
<dbReference type="Pfam" id="PF02527">
    <property type="entry name" value="GidB"/>
    <property type="match status" value="1"/>
</dbReference>
<dbReference type="GO" id="GO:0008168">
    <property type="term" value="F:methyltransferase activity"/>
    <property type="evidence" value="ECO:0007669"/>
    <property type="project" value="UniProtKB-KW"/>
</dbReference>
<evidence type="ECO:0000256" key="2">
    <source>
        <dbReference type="ARBA" id="ARBA00022552"/>
    </source>
</evidence>
<evidence type="ECO:0000256" key="4">
    <source>
        <dbReference type="ARBA" id="ARBA00022679"/>
    </source>
</evidence>
<proteinExistence type="inferred from homology"/>
<comment type="caution">
    <text evidence="6">Lacks conserved residue(s) required for the propagation of feature annotation.</text>
</comment>
<evidence type="ECO:0000313" key="8">
    <source>
        <dbReference type="Proteomes" id="UP001629536"/>
    </source>
</evidence>
<sequence length="234" mass="26721">MNNNFFIEYGYELTDIQVQKFDDFYRLLEEWNYKIDITKIVEPEEVYIKHFLDSLLITKSGVIEKNQNIIDIGTGGGFPGIPLKIYNDSLNFVLLDSLKKRINFLDVVVEKLNLDNVVPLHGRAEEAARKEGIRESFDIATSRAVAPMQTLLEYCLPFVKVGGYFIAMKGPNYKEELKISKSAIKLLGGMLDRVIEYELPNNLGKRSLIIIKKIKATPYRFPRSGGKPKSKPLN</sequence>
<evidence type="ECO:0000256" key="5">
    <source>
        <dbReference type="ARBA" id="ARBA00022691"/>
    </source>
</evidence>
<feature type="binding site" evidence="6">
    <location>
        <begin position="124"/>
        <end position="125"/>
    </location>
    <ligand>
        <name>S-adenosyl-L-methionine</name>
        <dbReference type="ChEBI" id="CHEBI:59789"/>
    </ligand>
</feature>
<dbReference type="HAMAP" id="MF_00074">
    <property type="entry name" value="16SrRNA_methyltr_G"/>
    <property type="match status" value="1"/>
</dbReference>
<comment type="caution">
    <text evidence="7">The sequence shown here is derived from an EMBL/GenBank/DDBJ whole genome shotgun (WGS) entry which is preliminary data.</text>
</comment>
<dbReference type="PANTHER" id="PTHR31760:SF0">
    <property type="entry name" value="S-ADENOSYL-L-METHIONINE-DEPENDENT METHYLTRANSFERASES SUPERFAMILY PROTEIN"/>
    <property type="match status" value="1"/>
</dbReference>
<dbReference type="PIRSF" id="PIRSF003078">
    <property type="entry name" value="GidB"/>
    <property type="match status" value="1"/>
</dbReference>
<dbReference type="InterPro" id="IPR029063">
    <property type="entry name" value="SAM-dependent_MTases_sf"/>
</dbReference>
<evidence type="ECO:0000256" key="3">
    <source>
        <dbReference type="ARBA" id="ARBA00022603"/>
    </source>
</evidence>
<organism evidence="7 8">
    <name type="scientific">Helcococcus bovis</name>
    <dbReference type="NCBI Taxonomy" id="3153252"/>
    <lineage>
        <taxon>Bacteria</taxon>
        <taxon>Bacillati</taxon>
        <taxon>Bacillota</taxon>
        <taxon>Tissierellia</taxon>
        <taxon>Tissierellales</taxon>
        <taxon>Peptoniphilaceae</taxon>
        <taxon>Helcococcus</taxon>
    </lineage>
</organism>
<evidence type="ECO:0000256" key="1">
    <source>
        <dbReference type="ARBA" id="ARBA00022490"/>
    </source>
</evidence>